<dbReference type="SUPFAM" id="SSF53756">
    <property type="entry name" value="UDP-Glycosyltransferase/glycogen phosphorylase"/>
    <property type="match status" value="1"/>
</dbReference>
<keyword evidence="7" id="KW-0472">Membrane</keyword>
<comment type="function">
    <text evidence="7">Involved in lipopolysaccharide (LPS) biosynthesis. Catalyzes the transfer of 3-deoxy-D-manno-octulosonate (Kdo) residue(s) from CMP-Kdo to lipid IV(A), the tetraacyldisaccharide-1,4'-bisphosphate precursor of lipid A.</text>
</comment>
<feature type="domain" description="3-deoxy-D-manno-octulosonic-acid transferase N-terminal" evidence="8">
    <location>
        <begin position="41"/>
        <end position="200"/>
    </location>
</feature>
<proteinExistence type="inferred from homology"/>
<comment type="catalytic activity">
    <reaction evidence="6 7">
        <text>lipid IVA (E. coli) + CMP-3-deoxy-beta-D-manno-octulosonate = alpha-Kdo-(2-&gt;6)-lipid IVA (E. coli) + CMP + H(+)</text>
        <dbReference type="Rhea" id="RHEA:28066"/>
        <dbReference type="ChEBI" id="CHEBI:15378"/>
        <dbReference type="ChEBI" id="CHEBI:58603"/>
        <dbReference type="ChEBI" id="CHEBI:60364"/>
        <dbReference type="ChEBI" id="CHEBI:60377"/>
        <dbReference type="ChEBI" id="CHEBI:85987"/>
        <dbReference type="EC" id="2.4.99.12"/>
    </reaction>
</comment>
<organism evidence="9 10">
    <name type="scientific">Chitinophaga horti</name>
    <dbReference type="NCBI Taxonomy" id="2920382"/>
    <lineage>
        <taxon>Bacteria</taxon>
        <taxon>Pseudomonadati</taxon>
        <taxon>Bacteroidota</taxon>
        <taxon>Chitinophagia</taxon>
        <taxon>Chitinophagales</taxon>
        <taxon>Chitinophagaceae</taxon>
        <taxon>Chitinophaga</taxon>
    </lineage>
</organism>
<keyword evidence="4 7" id="KW-0808">Transferase</keyword>
<dbReference type="Proteomes" id="UP001162741">
    <property type="component" value="Chromosome"/>
</dbReference>
<reference evidence="9" key="1">
    <citation type="submission" date="2022-10" db="EMBL/GenBank/DDBJ databases">
        <title>Chitinophaga sp. nov., isolated from soil.</title>
        <authorList>
            <person name="Jeon C.O."/>
        </authorList>
    </citation>
    <scope>NUCLEOTIDE SEQUENCE</scope>
    <source>
        <strain evidence="9">R8</strain>
    </source>
</reference>
<evidence type="ECO:0000256" key="1">
    <source>
        <dbReference type="ARBA" id="ARBA00004713"/>
    </source>
</evidence>
<evidence type="ECO:0000313" key="10">
    <source>
        <dbReference type="Proteomes" id="UP001162741"/>
    </source>
</evidence>
<dbReference type="InterPro" id="IPR038107">
    <property type="entry name" value="Glycos_transf_N_sf"/>
</dbReference>
<sequence length="425" mass="47068">MGIGLYRLGVGIASLAGNPKAKKWIAGRKPVWDELATLNGATGVVWVHAASLGEFEQGRPVLEAVRAQYPDKKIVLTFFSPSGYEVRKNYPGADVVCYLPLDTAANARRFVATLQPAAAIFIKYEFWYHYLAELSRSKVPTILISGIFRPNQLFFKPQGSMFRRLLQGMDHLFVQNQESVELLKSIEIQNVTLSGDTRFDRVWHLQQHPTDLPVIARFCGENRNVLVAGSTWEADESMLAEWWLTQNGNGRQLIIAPHEITEGHISKILQQFPGAVKYSEFAAHPQPAEVLIINNVGMLSAMYRYGNIAYVGGGLGKGGIHNLLEPAAYSKPVIIGPNYEKYYEAVQLVELGGAIPVADQASFAATVALLDEPTVYAEKAAIAGRFIRDNQGATGKIMTYLDKKGWLYTLINKTKGNWKSRDLPG</sequence>
<dbReference type="Pfam" id="PF04413">
    <property type="entry name" value="Glycos_transf_N"/>
    <property type="match status" value="1"/>
</dbReference>
<dbReference type="Gene3D" id="3.40.50.11720">
    <property type="entry name" value="3-Deoxy-D-manno-octulosonic-acid transferase, N-terminal domain"/>
    <property type="match status" value="1"/>
</dbReference>
<name>A0ABY6J5L7_9BACT</name>
<keyword evidence="7" id="KW-1003">Cell membrane</keyword>
<gene>
    <name evidence="9" type="ORF">MKQ68_00580</name>
</gene>
<dbReference type="GO" id="GO:0016740">
    <property type="term" value="F:transferase activity"/>
    <property type="evidence" value="ECO:0007669"/>
    <property type="project" value="UniProtKB-KW"/>
</dbReference>
<protein>
    <recommendedName>
        <fullName evidence="3 7">3-deoxy-D-manno-octulosonic acid transferase</fullName>
        <shortName evidence="7">Kdo transferase</shortName>
        <ecNumber evidence="2 7">2.4.99.12</ecNumber>
    </recommendedName>
    <alternativeName>
        <fullName evidence="5 7">Lipid IV(A) 3-deoxy-D-manno-octulosonic acid transferase</fullName>
    </alternativeName>
</protein>
<evidence type="ECO:0000256" key="7">
    <source>
        <dbReference type="RuleBase" id="RU365103"/>
    </source>
</evidence>
<comment type="pathway">
    <text evidence="1 7">Bacterial outer membrane biogenesis; LPS core biosynthesis.</text>
</comment>
<keyword evidence="7" id="KW-0448">Lipopolysaccharide biosynthesis</keyword>
<evidence type="ECO:0000256" key="5">
    <source>
        <dbReference type="ARBA" id="ARBA00031445"/>
    </source>
</evidence>
<evidence type="ECO:0000256" key="3">
    <source>
        <dbReference type="ARBA" id="ARBA00019077"/>
    </source>
</evidence>
<dbReference type="RefSeq" id="WP_264281643.1">
    <property type="nucleotide sequence ID" value="NZ_CP107006.1"/>
</dbReference>
<dbReference type="Gene3D" id="3.40.50.2000">
    <property type="entry name" value="Glycogen Phosphorylase B"/>
    <property type="match status" value="1"/>
</dbReference>
<evidence type="ECO:0000256" key="4">
    <source>
        <dbReference type="ARBA" id="ARBA00022679"/>
    </source>
</evidence>
<dbReference type="InterPro" id="IPR039901">
    <property type="entry name" value="Kdotransferase"/>
</dbReference>
<dbReference type="PANTHER" id="PTHR42755">
    <property type="entry name" value="3-DEOXY-MANNO-OCTULOSONATE CYTIDYLYLTRANSFERASE"/>
    <property type="match status" value="1"/>
</dbReference>
<comment type="similarity">
    <text evidence="7">Belongs to the glycosyltransferase group 1 family.</text>
</comment>
<evidence type="ECO:0000313" key="9">
    <source>
        <dbReference type="EMBL" id="UYQ93596.1"/>
    </source>
</evidence>
<dbReference type="EMBL" id="CP107006">
    <property type="protein sequence ID" value="UYQ93596.1"/>
    <property type="molecule type" value="Genomic_DNA"/>
</dbReference>
<keyword evidence="10" id="KW-1185">Reference proteome</keyword>
<dbReference type="PANTHER" id="PTHR42755:SF1">
    <property type="entry name" value="3-DEOXY-D-MANNO-OCTULOSONIC ACID TRANSFERASE, MITOCHONDRIAL-RELATED"/>
    <property type="match status" value="1"/>
</dbReference>
<dbReference type="InterPro" id="IPR007507">
    <property type="entry name" value="Glycos_transf_N"/>
</dbReference>
<dbReference type="EC" id="2.4.99.12" evidence="2 7"/>
<comment type="subcellular location">
    <subcellularLocation>
        <location evidence="7">Cell membrane</location>
    </subcellularLocation>
</comment>
<evidence type="ECO:0000256" key="2">
    <source>
        <dbReference type="ARBA" id="ARBA00012621"/>
    </source>
</evidence>
<accession>A0ABY6J5L7</accession>
<evidence type="ECO:0000256" key="6">
    <source>
        <dbReference type="ARBA" id="ARBA00049183"/>
    </source>
</evidence>
<evidence type="ECO:0000259" key="8">
    <source>
        <dbReference type="Pfam" id="PF04413"/>
    </source>
</evidence>